<dbReference type="Pfam" id="PF06314">
    <property type="entry name" value="ADC"/>
    <property type="match status" value="1"/>
</dbReference>
<proteinExistence type="predicted"/>
<dbReference type="KEGG" id="cyn:Cyan7425_4784"/>
<dbReference type="InterPro" id="IPR010451">
    <property type="entry name" value="Acetoacetate_decarboxylase"/>
</dbReference>
<dbReference type="Gene3D" id="2.40.400.10">
    <property type="entry name" value="Acetoacetate decarboxylase-like"/>
    <property type="match status" value="1"/>
</dbReference>
<dbReference type="GO" id="GO:0016829">
    <property type="term" value="F:lyase activity"/>
    <property type="evidence" value="ECO:0007669"/>
    <property type="project" value="InterPro"/>
</dbReference>
<dbReference type="AlphaFoldDB" id="B8HM81"/>
<dbReference type="EMBL" id="CP001344">
    <property type="protein sequence ID" value="ACL47088.1"/>
    <property type="molecule type" value="Genomic_DNA"/>
</dbReference>
<name>B8HM81_CYAP4</name>
<dbReference type="OrthoDB" id="834556at2"/>
<dbReference type="eggNOG" id="COG4689">
    <property type="taxonomic scope" value="Bacteria"/>
</dbReference>
<dbReference type="PANTHER" id="PTHR35467">
    <property type="match status" value="1"/>
</dbReference>
<dbReference type="InterPro" id="IPR039343">
    <property type="entry name" value="NDX1-like"/>
</dbReference>
<evidence type="ECO:0000313" key="1">
    <source>
        <dbReference type="EMBL" id="ACL47088.1"/>
    </source>
</evidence>
<reference evidence="1" key="1">
    <citation type="submission" date="2009-01" db="EMBL/GenBank/DDBJ databases">
        <title>Complete sequence of chromosome Cyanothece sp. PCC 7425.</title>
        <authorList>
            <consortium name="US DOE Joint Genome Institute"/>
            <person name="Lucas S."/>
            <person name="Copeland A."/>
            <person name="Lapidus A."/>
            <person name="Glavina del Rio T."/>
            <person name="Dalin E."/>
            <person name="Tice H."/>
            <person name="Bruce D."/>
            <person name="Goodwin L."/>
            <person name="Pitluck S."/>
            <person name="Sims D."/>
            <person name="Meineke L."/>
            <person name="Brettin T."/>
            <person name="Detter J.C."/>
            <person name="Han C."/>
            <person name="Larimer F."/>
            <person name="Land M."/>
            <person name="Hauser L."/>
            <person name="Kyrpides N."/>
            <person name="Ovchinnikova G."/>
            <person name="Liberton M."/>
            <person name="Stoeckel J."/>
            <person name="Banerjee A."/>
            <person name="Singh A."/>
            <person name="Page L."/>
            <person name="Sato H."/>
            <person name="Zhao L."/>
            <person name="Sherman L."/>
            <person name="Pakrasi H."/>
            <person name="Richardson P."/>
        </authorList>
    </citation>
    <scope>NUCLEOTIDE SEQUENCE</scope>
    <source>
        <strain evidence="1">PCC 7425</strain>
    </source>
</reference>
<dbReference type="STRING" id="395961.Cyan7425_4784"/>
<gene>
    <name evidence="1" type="ordered locus">Cyan7425_4784</name>
</gene>
<sequence>MTYPSPPWTLRGSAWLCLHWLEVERVRALIPPALDILQFGGKTLGGVYLARYGEGSALSYHELIVVAGLVQPGGTVGHKHPLAIGSWISHIYVDLPDSVAGGREIWGLPKELAVFDWSAEQIQVFQGDHLLCRFQPDRPWWLWRQSLPTVQTFSQKPLDSADAQFIRFAIAGSSQWGLSQGRLTVPPESNLASLALGPPWLTLGLNHLEFTVMPPSLLG</sequence>
<dbReference type="InterPro" id="IPR023375">
    <property type="entry name" value="ADC_dom_sf"/>
</dbReference>
<dbReference type="SUPFAM" id="SSF160104">
    <property type="entry name" value="Acetoacetate decarboxylase-like"/>
    <property type="match status" value="1"/>
</dbReference>
<dbReference type="HOGENOM" id="CLU_1281307_0_0_3"/>
<dbReference type="PANTHER" id="PTHR35467:SF2">
    <property type="entry name" value="PROTEIN NEOXANTHIN-DEFICIENT 1"/>
    <property type="match status" value="1"/>
</dbReference>
<organism evidence="1">
    <name type="scientific">Cyanothece sp. (strain PCC 7425 / ATCC 29141)</name>
    <dbReference type="NCBI Taxonomy" id="395961"/>
    <lineage>
        <taxon>Bacteria</taxon>
        <taxon>Bacillati</taxon>
        <taxon>Cyanobacteriota</taxon>
        <taxon>Cyanophyceae</taxon>
        <taxon>Gomontiellales</taxon>
        <taxon>Cyanothecaceae</taxon>
        <taxon>Cyanothece</taxon>
    </lineage>
</organism>
<accession>B8HM81</accession>
<protein>
    <submittedName>
        <fullName evidence="1">Acetoacetate decarboxylase</fullName>
    </submittedName>
</protein>